<dbReference type="AlphaFoldDB" id="A0A1V0UYT2"/>
<dbReference type="Proteomes" id="UP000192727">
    <property type="component" value="Chromosome"/>
</dbReference>
<evidence type="ECO:0000313" key="2">
    <source>
        <dbReference type="Proteomes" id="UP000192727"/>
    </source>
</evidence>
<dbReference type="EMBL" id="CP020557">
    <property type="protein sequence ID" value="ARF70372.1"/>
    <property type="molecule type" value="Genomic_DNA"/>
</dbReference>
<evidence type="ECO:0000313" key="1">
    <source>
        <dbReference type="EMBL" id="ARF70372.1"/>
    </source>
</evidence>
<gene>
    <name evidence="1" type="ORF">B7C51_02680</name>
</gene>
<name>A0A1V0UYT2_9BACL</name>
<proteinExistence type="predicted"/>
<protein>
    <submittedName>
        <fullName evidence="1">Uncharacterized protein</fullName>
    </submittedName>
</protein>
<organism evidence="1 2">
    <name type="scientific">Paenibacillus larvae subsp. pulvifaciens</name>
    <dbReference type="NCBI Taxonomy" id="1477"/>
    <lineage>
        <taxon>Bacteria</taxon>
        <taxon>Bacillati</taxon>
        <taxon>Bacillota</taxon>
        <taxon>Bacilli</taxon>
        <taxon>Bacillales</taxon>
        <taxon>Paenibacillaceae</taxon>
        <taxon>Paenibacillus</taxon>
    </lineage>
</organism>
<accession>A0A1V0UYT2</accession>
<reference evidence="1 2" key="1">
    <citation type="submission" date="2017-03" db="EMBL/GenBank/DDBJ databases">
        <title>Paenibacillus larvae genome sequencing.</title>
        <authorList>
            <person name="Dingman D.W."/>
        </authorList>
    </citation>
    <scope>NUCLEOTIDE SEQUENCE [LARGE SCALE GENOMIC DNA]</scope>
    <source>
        <strain evidence="1 2">SAG 10367</strain>
    </source>
</reference>
<sequence>MSLAVFISLRQINVDTLSKGCTISIGKVGQTGWTQTSKVNMGNGQLFGTNLEWGFVNNLTDADVMDLPITNKRRMV</sequence>